<dbReference type="EMBL" id="BPLR01009398">
    <property type="protein sequence ID" value="GIY31611.1"/>
    <property type="molecule type" value="Genomic_DNA"/>
</dbReference>
<protein>
    <submittedName>
        <fullName evidence="2">Uncharacterized protein</fullName>
    </submittedName>
</protein>
<dbReference type="AlphaFoldDB" id="A0AAV4SEJ5"/>
<reference evidence="2 3" key="1">
    <citation type="submission" date="2021-06" db="EMBL/GenBank/DDBJ databases">
        <title>Caerostris extrusa draft genome.</title>
        <authorList>
            <person name="Kono N."/>
            <person name="Arakawa K."/>
        </authorList>
    </citation>
    <scope>NUCLEOTIDE SEQUENCE [LARGE SCALE GENOMIC DNA]</scope>
</reference>
<evidence type="ECO:0000313" key="3">
    <source>
        <dbReference type="Proteomes" id="UP001054945"/>
    </source>
</evidence>
<keyword evidence="3" id="KW-1185">Reference proteome</keyword>
<evidence type="ECO:0000256" key="1">
    <source>
        <dbReference type="SAM" id="MobiDB-lite"/>
    </source>
</evidence>
<organism evidence="2 3">
    <name type="scientific">Caerostris extrusa</name>
    <name type="common">Bark spider</name>
    <name type="synonym">Caerostris bankana</name>
    <dbReference type="NCBI Taxonomy" id="172846"/>
    <lineage>
        <taxon>Eukaryota</taxon>
        <taxon>Metazoa</taxon>
        <taxon>Ecdysozoa</taxon>
        <taxon>Arthropoda</taxon>
        <taxon>Chelicerata</taxon>
        <taxon>Arachnida</taxon>
        <taxon>Araneae</taxon>
        <taxon>Araneomorphae</taxon>
        <taxon>Entelegynae</taxon>
        <taxon>Araneoidea</taxon>
        <taxon>Araneidae</taxon>
        <taxon>Caerostris</taxon>
    </lineage>
</organism>
<feature type="region of interest" description="Disordered" evidence="1">
    <location>
        <begin position="1"/>
        <end position="23"/>
    </location>
</feature>
<accession>A0AAV4SEJ5</accession>
<sequence>HCESSLNPQGDNAAAEEANNRQTITLQKASAHTKTKNSQTAAWAQERTTVIMLSATYTPPGVVEGLLKRKSREKSIYKWNLGDYSTV</sequence>
<comment type="caution">
    <text evidence="2">The sequence shown here is derived from an EMBL/GenBank/DDBJ whole genome shotgun (WGS) entry which is preliminary data.</text>
</comment>
<name>A0AAV4SEJ5_CAEEX</name>
<evidence type="ECO:0000313" key="2">
    <source>
        <dbReference type="EMBL" id="GIY31611.1"/>
    </source>
</evidence>
<dbReference type="Proteomes" id="UP001054945">
    <property type="component" value="Unassembled WGS sequence"/>
</dbReference>
<gene>
    <name evidence="2" type="ORF">CEXT_725521</name>
</gene>
<proteinExistence type="predicted"/>
<feature type="compositionally biased region" description="Polar residues" evidence="1">
    <location>
        <begin position="1"/>
        <end position="10"/>
    </location>
</feature>
<feature type="non-terminal residue" evidence="2">
    <location>
        <position position="1"/>
    </location>
</feature>